<dbReference type="PANTHER" id="PTHR47169">
    <property type="entry name" value="OS01G0541250 PROTEIN"/>
    <property type="match status" value="1"/>
</dbReference>
<proteinExistence type="predicted"/>
<dbReference type="Proteomes" id="UP001454036">
    <property type="component" value="Unassembled WGS sequence"/>
</dbReference>
<name>A0AAV3PT62_LITER</name>
<evidence type="ECO:0000313" key="1">
    <source>
        <dbReference type="EMBL" id="GAA0154734.1"/>
    </source>
</evidence>
<dbReference type="PANTHER" id="PTHR47169:SF2">
    <property type="entry name" value="OS01G0541250 PROTEIN"/>
    <property type="match status" value="1"/>
</dbReference>
<organism evidence="1 2">
    <name type="scientific">Lithospermum erythrorhizon</name>
    <name type="common">Purple gromwell</name>
    <name type="synonym">Lithospermum officinale var. erythrorhizon</name>
    <dbReference type="NCBI Taxonomy" id="34254"/>
    <lineage>
        <taxon>Eukaryota</taxon>
        <taxon>Viridiplantae</taxon>
        <taxon>Streptophyta</taxon>
        <taxon>Embryophyta</taxon>
        <taxon>Tracheophyta</taxon>
        <taxon>Spermatophyta</taxon>
        <taxon>Magnoliopsida</taxon>
        <taxon>eudicotyledons</taxon>
        <taxon>Gunneridae</taxon>
        <taxon>Pentapetalae</taxon>
        <taxon>asterids</taxon>
        <taxon>lamiids</taxon>
        <taxon>Boraginales</taxon>
        <taxon>Boraginaceae</taxon>
        <taxon>Boraginoideae</taxon>
        <taxon>Lithospermeae</taxon>
        <taxon>Lithospermum</taxon>
    </lineage>
</organism>
<gene>
    <name evidence="1" type="ORF">LIER_12633</name>
</gene>
<evidence type="ECO:0000313" key="2">
    <source>
        <dbReference type="Proteomes" id="UP001454036"/>
    </source>
</evidence>
<keyword evidence="2" id="KW-1185">Reference proteome</keyword>
<dbReference type="GO" id="GO:0003676">
    <property type="term" value="F:nucleic acid binding"/>
    <property type="evidence" value="ECO:0007669"/>
    <property type="project" value="InterPro"/>
</dbReference>
<accession>A0AAV3PT62</accession>
<reference evidence="1 2" key="1">
    <citation type="submission" date="2024-01" db="EMBL/GenBank/DDBJ databases">
        <title>The complete chloroplast genome sequence of Lithospermum erythrorhizon: insights into the phylogenetic relationship among Boraginaceae species and the maternal lineages of purple gromwells.</title>
        <authorList>
            <person name="Okada T."/>
            <person name="Watanabe K."/>
        </authorList>
    </citation>
    <scope>NUCLEOTIDE SEQUENCE [LARGE SCALE GENOMIC DNA]</scope>
</reference>
<dbReference type="Gene3D" id="3.30.420.10">
    <property type="entry name" value="Ribonuclease H-like superfamily/Ribonuclease H"/>
    <property type="match status" value="1"/>
</dbReference>
<dbReference type="InterPro" id="IPR036397">
    <property type="entry name" value="RNaseH_sf"/>
</dbReference>
<comment type="caution">
    <text evidence="1">The sequence shown here is derived from an EMBL/GenBank/DDBJ whole genome shotgun (WGS) entry which is preliminary data.</text>
</comment>
<dbReference type="EMBL" id="BAABME010002460">
    <property type="protein sequence ID" value="GAA0154734.1"/>
    <property type="molecule type" value="Genomic_DNA"/>
</dbReference>
<sequence length="143" mass="16428">MERVGIAVIWLEMSQIRRIQMFVNKTSSSITWLLVSNSLDMNILDLRFFSAIQSLQNKESPKTMEELVVQAVVKAFNEYPSQKINHVWLTLQLCMQETLKVGGSNRYKIPHMKKEQLERNGQLSTQILCDPDVLQNAMNSLAS</sequence>
<dbReference type="AlphaFoldDB" id="A0AAV3PT62"/>
<protein>
    <submittedName>
        <fullName evidence="1">Uncharacterized protein</fullName>
    </submittedName>
</protein>